<comment type="caution">
    <text evidence="6">The sequence shown here is derived from an EMBL/GenBank/DDBJ whole genome shotgun (WGS) entry which is preliminary data.</text>
</comment>
<dbReference type="RefSeq" id="WP_134503520.1">
    <property type="nucleotide sequence ID" value="NZ_SOEY01000023.1"/>
</dbReference>
<dbReference type="AlphaFoldDB" id="A0A4R8UTY3"/>
<feature type="chain" id="PRO_5038887100" evidence="4">
    <location>
        <begin position="20"/>
        <end position="321"/>
    </location>
</feature>
<sequence length="321" mass="32921">MFRKVATLTIIGATVFALAGCSATPASDANGKGTIAVIAVDLASPYERVLADAAEAAIIEAGYEATVNAHELDPDRENQLIDAAISTKVKAIILDPAGADVSVAAVQKATDAGIPVFILNAEISEQGIAKSQIVSNNAQGALLGAEAWVEAMGGAGTYVELIGPATDNNAKVRSDGYASVISGYPDLVKVGAETANWLRGLAKEKMEGMIAANPDITGVIAGNDEMALGAIEALTQAGMIDRVKVLAFDGSVDAVEAVRSGTLVATVLQPVLGVVDATVAQAVSYIETGETGVDDEKQSIDCLIITPENEVKYVSAFTLES</sequence>
<evidence type="ECO:0000259" key="5">
    <source>
        <dbReference type="Pfam" id="PF13407"/>
    </source>
</evidence>
<comment type="subcellular location">
    <subcellularLocation>
        <location evidence="1">Cell envelope</location>
    </subcellularLocation>
</comment>
<accession>A0A4R8UTY3</accession>
<evidence type="ECO:0000313" key="6">
    <source>
        <dbReference type="EMBL" id="TFB71869.1"/>
    </source>
</evidence>
<dbReference type="PANTHER" id="PTHR46847">
    <property type="entry name" value="D-ALLOSE-BINDING PERIPLASMIC PROTEIN-RELATED"/>
    <property type="match status" value="1"/>
</dbReference>
<organism evidence="6 7">
    <name type="scientific">Cryobacterium glaciale</name>
    <dbReference type="NCBI Taxonomy" id="1259145"/>
    <lineage>
        <taxon>Bacteria</taxon>
        <taxon>Bacillati</taxon>
        <taxon>Actinomycetota</taxon>
        <taxon>Actinomycetes</taxon>
        <taxon>Micrococcales</taxon>
        <taxon>Microbacteriaceae</taxon>
        <taxon>Cryobacterium</taxon>
    </lineage>
</organism>
<keyword evidence="3 4" id="KW-0732">Signal</keyword>
<protein>
    <submittedName>
        <fullName evidence="6">D-ribose ABC transporter substrate-binding protein</fullName>
    </submittedName>
</protein>
<dbReference type="OrthoDB" id="9813037at2"/>
<gene>
    <name evidence="6" type="ORF">E3O06_11445</name>
</gene>
<dbReference type="GO" id="GO:0030313">
    <property type="term" value="C:cell envelope"/>
    <property type="evidence" value="ECO:0007669"/>
    <property type="project" value="UniProtKB-SubCell"/>
</dbReference>
<feature type="domain" description="Periplasmic binding protein" evidence="5">
    <location>
        <begin position="35"/>
        <end position="289"/>
    </location>
</feature>
<evidence type="ECO:0000313" key="7">
    <source>
        <dbReference type="Proteomes" id="UP000298173"/>
    </source>
</evidence>
<comment type="similarity">
    <text evidence="2">Belongs to the bacterial solute-binding protein 2 family.</text>
</comment>
<dbReference type="InterPro" id="IPR028082">
    <property type="entry name" value="Peripla_BP_I"/>
</dbReference>
<dbReference type="PROSITE" id="PS51257">
    <property type="entry name" value="PROKAR_LIPOPROTEIN"/>
    <property type="match status" value="1"/>
</dbReference>
<dbReference type="GO" id="GO:0030246">
    <property type="term" value="F:carbohydrate binding"/>
    <property type="evidence" value="ECO:0007669"/>
    <property type="project" value="UniProtKB-ARBA"/>
</dbReference>
<dbReference type="Gene3D" id="3.40.50.2300">
    <property type="match status" value="2"/>
</dbReference>
<evidence type="ECO:0000256" key="3">
    <source>
        <dbReference type="ARBA" id="ARBA00022729"/>
    </source>
</evidence>
<evidence type="ECO:0000256" key="4">
    <source>
        <dbReference type="SAM" id="SignalP"/>
    </source>
</evidence>
<dbReference type="Pfam" id="PF13407">
    <property type="entry name" value="Peripla_BP_4"/>
    <property type="match status" value="1"/>
</dbReference>
<dbReference type="EMBL" id="SOEY01000023">
    <property type="protein sequence ID" value="TFB71869.1"/>
    <property type="molecule type" value="Genomic_DNA"/>
</dbReference>
<name>A0A4R8UTY3_9MICO</name>
<dbReference type="InterPro" id="IPR025997">
    <property type="entry name" value="SBP_2_dom"/>
</dbReference>
<evidence type="ECO:0000256" key="2">
    <source>
        <dbReference type="ARBA" id="ARBA00007639"/>
    </source>
</evidence>
<reference evidence="6 7" key="1">
    <citation type="submission" date="2019-03" db="EMBL/GenBank/DDBJ databases">
        <title>Genomics of glacier-inhabiting Cryobacterium strains.</title>
        <authorList>
            <person name="Liu Q."/>
            <person name="Xin Y.-H."/>
        </authorList>
    </citation>
    <scope>NUCLEOTIDE SEQUENCE [LARGE SCALE GENOMIC DNA]</scope>
    <source>
        <strain evidence="6 7">HLT2-23</strain>
    </source>
</reference>
<dbReference type="SUPFAM" id="SSF53822">
    <property type="entry name" value="Periplasmic binding protein-like I"/>
    <property type="match status" value="1"/>
</dbReference>
<keyword evidence="7" id="KW-1185">Reference proteome</keyword>
<dbReference type="Proteomes" id="UP000298173">
    <property type="component" value="Unassembled WGS sequence"/>
</dbReference>
<dbReference type="PANTHER" id="PTHR46847:SF1">
    <property type="entry name" value="D-ALLOSE-BINDING PERIPLASMIC PROTEIN-RELATED"/>
    <property type="match status" value="1"/>
</dbReference>
<proteinExistence type="inferred from homology"/>
<feature type="signal peptide" evidence="4">
    <location>
        <begin position="1"/>
        <end position="19"/>
    </location>
</feature>
<evidence type="ECO:0000256" key="1">
    <source>
        <dbReference type="ARBA" id="ARBA00004196"/>
    </source>
</evidence>